<evidence type="ECO:0000313" key="1">
    <source>
        <dbReference type="EnsemblPlants" id="Zm00001eb106270_P001"/>
    </source>
</evidence>
<dbReference type="Proteomes" id="UP000007305">
    <property type="component" value="Chromosome 2"/>
</dbReference>
<protein>
    <submittedName>
        <fullName evidence="1">Uncharacterized protein</fullName>
    </submittedName>
</protein>
<reference evidence="1" key="3">
    <citation type="submission" date="2021-05" db="UniProtKB">
        <authorList>
            <consortium name="EnsemblPlants"/>
        </authorList>
    </citation>
    <scope>IDENTIFICATION</scope>
    <source>
        <strain evidence="1">cv. B73</strain>
    </source>
</reference>
<reference evidence="2" key="1">
    <citation type="submission" date="2015-12" db="EMBL/GenBank/DDBJ databases">
        <title>Update maize B73 reference genome by single molecule sequencing technologies.</title>
        <authorList>
            <consortium name="Maize Genome Sequencing Project"/>
            <person name="Ware D."/>
        </authorList>
    </citation>
    <scope>NUCLEOTIDE SEQUENCE [LARGE SCALE GENOMIC DNA]</scope>
    <source>
        <strain evidence="2">cv. B73</strain>
    </source>
</reference>
<dbReference type="Gramene" id="Zm00001eb106270_T001">
    <property type="protein sequence ID" value="Zm00001eb106270_P001"/>
    <property type="gene ID" value="Zm00001eb106270"/>
</dbReference>
<accession>A0A804MRJ5</accession>
<reference evidence="1" key="2">
    <citation type="submission" date="2019-07" db="EMBL/GenBank/DDBJ databases">
        <authorList>
            <person name="Seetharam A."/>
            <person name="Woodhouse M."/>
            <person name="Cannon E."/>
        </authorList>
    </citation>
    <scope>NUCLEOTIDE SEQUENCE [LARGE SCALE GENOMIC DNA]</scope>
    <source>
        <strain evidence="1">cv. B73</strain>
    </source>
</reference>
<dbReference type="EnsemblPlants" id="Zm00001eb106270_T001">
    <property type="protein sequence ID" value="Zm00001eb106270_P001"/>
    <property type="gene ID" value="Zm00001eb106270"/>
</dbReference>
<keyword evidence="2" id="KW-1185">Reference proteome</keyword>
<organism evidence="1 2">
    <name type="scientific">Zea mays</name>
    <name type="common">Maize</name>
    <dbReference type="NCBI Taxonomy" id="4577"/>
    <lineage>
        <taxon>Eukaryota</taxon>
        <taxon>Viridiplantae</taxon>
        <taxon>Streptophyta</taxon>
        <taxon>Embryophyta</taxon>
        <taxon>Tracheophyta</taxon>
        <taxon>Spermatophyta</taxon>
        <taxon>Magnoliopsida</taxon>
        <taxon>Liliopsida</taxon>
        <taxon>Poales</taxon>
        <taxon>Poaceae</taxon>
        <taxon>PACMAD clade</taxon>
        <taxon>Panicoideae</taxon>
        <taxon>Andropogonodae</taxon>
        <taxon>Andropogoneae</taxon>
        <taxon>Tripsacinae</taxon>
        <taxon>Zea</taxon>
    </lineage>
</organism>
<dbReference type="AlphaFoldDB" id="A0A804MRJ5"/>
<name>A0A804MRJ5_MAIZE</name>
<sequence length="108" mass="11811">MLRSHRRVAGGLRCDCAAAVTGMADIVPSSGHCRRLRRPSDLGACCLGDFYRCLEDSPLRISGRRDLGAYCLGASSRRPLAISRFRSSDVQRSSVRHISCCLRGAWVA</sequence>
<proteinExistence type="predicted"/>
<evidence type="ECO:0000313" key="2">
    <source>
        <dbReference type="Proteomes" id="UP000007305"/>
    </source>
</evidence>